<feature type="region of interest" description="Disordered" evidence="1">
    <location>
        <begin position="1"/>
        <end position="29"/>
    </location>
</feature>
<organism evidence="2">
    <name type="scientific">Lygus hesperus</name>
    <name type="common">Western plant bug</name>
    <dbReference type="NCBI Taxonomy" id="30085"/>
    <lineage>
        <taxon>Eukaryota</taxon>
        <taxon>Metazoa</taxon>
        <taxon>Ecdysozoa</taxon>
        <taxon>Arthropoda</taxon>
        <taxon>Hexapoda</taxon>
        <taxon>Insecta</taxon>
        <taxon>Pterygota</taxon>
        <taxon>Neoptera</taxon>
        <taxon>Paraneoptera</taxon>
        <taxon>Hemiptera</taxon>
        <taxon>Heteroptera</taxon>
        <taxon>Panheteroptera</taxon>
        <taxon>Cimicomorpha</taxon>
        <taxon>Miridae</taxon>
        <taxon>Mirini</taxon>
        <taxon>Lygus</taxon>
    </lineage>
</organism>
<evidence type="ECO:0000256" key="1">
    <source>
        <dbReference type="SAM" id="MobiDB-lite"/>
    </source>
</evidence>
<sequence length="206" mass="23334">MSRGGRTNHGRGHFTSRQRDNGVNHMSDTSVLSNPVALMSRMESELNEIRRLAISRGRRYQTAIRRLDCLEEALLAMFEVRLQLMENIILRPRFASASSSFLVASPSGSRRLPAMLGVRDLEENLFFLKNRVRVLQRRVDSFGGSLEQAPGPSVAEAEQPRHSGYAEISSASWTRSFAKRKEDVNRRRTEDAQIIQFHVVPLNVLA</sequence>
<dbReference type="AlphaFoldDB" id="A0A0A9W653"/>
<reference evidence="2" key="1">
    <citation type="journal article" date="2014" name="PLoS ONE">
        <title>Transcriptome-Based Identification of ABC Transporters in the Western Tarnished Plant Bug Lygus hesperus.</title>
        <authorList>
            <person name="Hull J.J."/>
            <person name="Chaney K."/>
            <person name="Geib S.M."/>
            <person name="Fabrick J.A."/>
            <person name="Brent C.S."/>
            <person name="Walsh D."/>
            <person name="Lavine L.C."/>
        </authorList>
    </citation>
    <scope>NUCLEOTIDE SEQUENCE</scope>
</reference>
<feature type="compositionally biased region" description="Basic residues" evidence="1">
    <location>
        <begin position="1"/>
        <end position="16"/>
    </location>
</feature>
<gene>
    <name evidence="2" type="ORF">CM83_1781</name>
</gene>
<reference evidence="2" key="2">
    <citation type="submission" date="2014-07" db="EMBL/GenBank/DDBJ databases">
        <authorList>
            <person name="Hull J."/>
        </authorList>
    </citation>
    <scope>NUCLEOTIDE SEQUENCE</scope>
</reference>
<protein>
    <submittedName>
        <fullName evidence="2">Uncharacterized protein</fullName>
    </submittedName>
</protein>
<proteinExistence type="predicted"/>
<dbReference type="EMBL" id="GBHO01043259">
    <property type="protein sequence ID" value="JAG00345.1"/>
    <property type="molecule type" value="Transcribed_RNA"/>
</dbReference>
<evidence type="ECO:0000313" key="3">
    <source>
        <dbReference type="EMBL" id="JAG65708.1"/>
    </source>
</evidence>
<accession>A0A0A9W653</accession>
<reference evidence="3" key="3">
    <citation type="submission" date="2014-09" db="EMBL/GenBank/DDBJ databases">
        <authorList>
            <person name="Magalhaes I.L.F."/>
            <person name="Oliveira U."/>
            <person name="Santos F.R."/>
            <person name="Vidigal T.H.D.A."/>
            <person name="Brescovit A.D."/>
            <person name="Santos A.J."/>
        </authorList>
    </citation>
    <scope>NUCLEOTIDE SEQUENCE</scope>
</reference>
<evidence type="ECO:0000313" key="2">
    <source>
        <dbReference type="EMBL" id="JAG00345.1"/>
    </source>
</evidence>
<name>A0A0A9W653_LYGHE</name>
<dbReference type="EMBL" id="GBRD01000113">
    <property type="protein sequence ID" value="JAG65708.1"/>
    <property type="molecule type" value="Transcribed_RNA"/>
</dbReference>